<evidence type="ECO:0000313" key="1">
    <source>
        <dbReference type="EMBL" id="UEL47339.1"/>
    </source>
</evidence>
<reference evidence="1 2" key="1">
    <citation type="journal article" date="2023" name="Int. J. Syst. Evol. Microbiol.">
        <title>Terrisporobacter hibernicus sp. nov., isolated from bovine faeces in Northern Ireland.</title>
        <authorList>
            <person name="Mitchell M."/>
            <person name="Nguyen S.V."/>
            <person name="Connor M."/>
            <person name="Fairley D.J."/>
            <person name="Donoghue O."/>
            <person name="Marshall H."/>
            <person name="Koolman L."/>
            <person name="McMullan G."/>
            <person name="Schaffer K.E."/>
            <person name="McGrath J.W."/>
            <person name="Fanning S."/>
        </authorList>
    </citation>
    <scope>NUCLEOTIDE SEQUENCE [LARGE SCALE GENOMIC DNA]</scope>
    <source>
        <strain evidence="1 2">MCA3</strain>
    </source>
</reference>
<evidence type="ECO:0000313" key="2">
    <source>
        <dbReference type="Proteomes" id="UP001198983"/>
    </source>
</evidence>
<dbReference type="RefSeq" id="WP_228415790.1">
    <property type="nucleotide sequence ID" value="NZ_CP081135.1"/>
</dbReference>
<sequence length="46" mass="5338">MKNKTIIAVKDLAKEYIKQGYSYIDAVKKAEVEVRKKEDAKYGIFN</sequence>
<dbReference type="EMBL" id="CP081135">
    <property type="protein sequence ID" value="UEL47339.1"/>
    <property type="molecule type" value="Genomic_DNA"/>
</dbReference>
<dbReference type="KEGG" id="tem:JW646_17165"/>
<organism evidence="1 2">
    <name type="scientific">Terrisporobacter hibernicus</name>
    <dbReference type="NCBI Taxonomy" id="2813371"/>
    <lineage>
        <taxon>Bacteria</taxon>
        <taxon>Bacillati</taxon>
        <taxon>Bacillota</taxon>
        <taxon>Clostridia</taxon>
        <taxon>Peptostreptococcales</taxon>
        <taxon>Peptostreptococcaceae</taxon>
        <taxon>Terrisporobacter</taxon>
    </lineage>
</organism>
<name>A0AAX2ZDC6_9FIRM</name>
<dbReference type="AlphaFoldDB" id="A0AAX2ZDC6"/>
<gene>
    <name evidence="1" type="ORF">JW646_17165</name>
</gene>
<proteinExistence type="predicted"/>
<dbReference type="Proteomes" id="UP001198983">
    <property type="component" value="Chromosome"/>
</dbReference>
<protein>
    <submittedName>
        <fullName evidence="1">Uncharacterized protein</fullName>
    </submittedName>
</protein>
<accession>A0AAX2ZDC6</accession>
<keyword evidence="2" id="KW-1185">Reference proteome</keyword>